<sequence length="159" mass="18520">MPIRIRNSLNATDRARFQVYAATFESYIVNQPRHRVQVGERNHERMEVVEFEDAEITTAFHPSVSVEDSDPRPHVTVRLTNSALRQRNEWYTLHWRPEGQGPTLILPRRNNAASLANKRQRKKDKDQRRKERRRDDKKDKDKRGEGGSAATTGFSGMHS</sequence>
<dbReference type="Proteomes" id="UP000054342">
    <property type="component" value="Unassembled WGS sequence"/>
</dbReference>
<feature type="compositionally biased region" description="Polar residues" evidence="1">
    <location>
        <begin position="149"/>
        <end position="159"/>
    </location>
</feature>
<evidence type="ECO:0000256" key="1">
    <source>
        <dbReference type="SAM" id="MobiDB-lite"/>
    </source>
</evidence>
<dbReference type="GeneID" id="25325238"/>
<accession>A0A0D2C216</accession>
<evidence type="ECO:0000313" key="2">
    <source>
        <dbReference type="EMBL" id="KIW58836.1"/>
    </source>
</evidence>
<reference evidence="2 3" key="1">
    <citation type="submission" date="2015-01" db="EMBL/GenBank/DDBJ databases">
        <title>The Genome Sequence of Exophiala xenobiotica CBS118157.</title>
        <authorList>
            <consortium name="The Broad Institute Genomics Platform"/>
            <person name="Cuomo C."/>
            <person name="de Hoog S."/>
            <person name="Gorbushina A."/>
            <person name="Stielow B."/>
            <person name="Teixiera M."/>
            <person name="Abouelleil A."/>
            <person name="Chapman S.B."/>
            <person name="Priest M."/>
            <person name="Young S.K."/>
            <person name="Wortman J."/>
            <person name="Nusbaum C."/>
            <person name="Birren B."/>
        </authorList>
    </citation>
    <scope>NUCLEOTIDE SEQUENCE [LARGE SCALE GENOMIC DNA]</scope>
    <source>
        <strain evidence="2 3">CBS 118157</strain>
    </source>
</reference>
<dbReference type="HOGENOM" id="CLU_1660782_0_0_1"/>
<dbReference type="RefSeq" id="XP_013319420.1">
    <property type="nucleotide sequence ID" value="XM_013463966.1"/>
</dbReference>
<dbReference type="OrthoDB" id="5424750at2759"/>
<protein>
    <submittedName>
        <fullName evidence="2">Uncharacterized protein</fullName>
    </submittedName>
</protein>
<feature type="compositionally biased region" description="Basic and acidic residues" evidence="1">
    <location>
        <begin position="123"/>
        <end position="145"/>
    </location>
</feature>
<gene>
    <name evidence="2" type="ORF">PV05_03330</name>
</gene>
<feature type="region of interest" description="Disordered" evidence="1">
    <location>
        <begin position="96"/>
        <end position="159"/>
    </location>
</feature>
<keyword evidence="3" id="KW-1185">Reference proteome</keyword>
<organism evidence="2 3">
    <name type="scientific">Exophiala xenobiotica</name>
    <dbReference type="NCBI Taxonomy" id="348802"/>
    <lineage>
        <taxon>Eukaryota</taxon>
        <taxon>Fungi</taxon>
        <taxon>Dikarya</taxon>
        <taxon>Ascomycota</taxon>
        <taxon>Pezizomycotina</taxon>
        <taxon>Eurotiomycetes</taxon>
        <taxon>Chaetothyriomycetidae</taxon>
        <taxon>Chaetothyriales</taxon>
        <taxon>Herpotrichiellaceae</taxon>
        <taxon>Exophiala</taxon>
    </lineage>
</organism>
<name>A0A0D2C216_9EURO</name>
<evidence type="ECO:0000313" key="3">
    <source>
        <dbReference type="Proteomes" id="UP000054342"/>
    </source>
</evidence>
<proteinExistence type="predicted"/>
<dbReference type="AlphaFoldDB" id="A0A0D2C216"/>
<dbReference type="EMBL" id="KN847318">
    <property type="protein sequence ID" value="KIW58836.1"/>
    <property type="molecule type" value="Genomic_DNA"/>
</dbReference>